<evidence type="ECO:0000313" key="3">
    <source>
        <dbReference type="Proteomes" id="UP001469365"/>
    </source>
</evidence>
<sequence length="173" mass="20170">MSTQLVMERNHLLNLSHVELPSGFTLQNYQPGYEKDWEEIIEQSFGQFFDFSMMEEDPSFHPSRIFFVISPEGNPVSTASAFWQEAWGPFTGYLHMVATYPDYRGMGLGYAVSLAAMQQMVADNRARAVLQTDDHRLSAIKMYLKLGYKPKITKWGHVYRWHRVLRQLGFHDR</sequence>
<evidence type="ECO:0000313" key="2">
    <source>
        <dbReference type="EMBL" id="MEK8127116.1"/>
    </source>
</evidence>
<evidence type="ECO:0000259" key="1">
    <source>
        <dbReference type="PROSITE" id="PS51186"/>
    </source>
</evidence>
<dbReference type="Pfam" id="PF00583">
    <property type="entry name" value="Acetyltransf_1"/>
    <property type="match status" value="1"/>
</dbReference>
<organism evidence="2 3">
    <name type="scientific">Paenibacillus filicis</name>
    <dbReference type="NCBI Taxonomy" id="669464"/>
    <lineage>
        <taxon>Bacteria</taxon>
        <taxon>Bacillati</taxon>
        <taxon>Bacillota</taxon>
        <taxon>Bacilli</taxon>
        <taxon>Bacillales</taxon>
        <taxon>Paenibacillaceae</taxon>
        <taxon>Paenibacillus</taxon>
    </lineage>
</organism>
<protein>
    <submittedName>
        <fullName evidence="2">GNAT family N-acetyltransferase</fullName>
    </submittedName>
</protein>
<feature type="domain" description="N-acetyltransferase" evidence="1">
    <location>
        <begin position="24"/>
        <end position="166"/>
    </location>
</feature>
<gene>
    <name evidence="2" type="ORF">WMW72_04240</name>
</gene>
<comment type="caution">
    <text evidence="2">The sequence shown here is derived from an EMBL/GenBank/DDBJ whole genome shotgun (WGS) entry which is preliminary data.</text>
</comment>
<accession>A0ABU9DE23</accession>
<proteinExistence type="predicted"/>
<reference evidence="2 3" key="1">
    <citation type="submission" date="2024-04" db="EMBL/GenBank/DDBJ databases">
        <title>draft genome sequnece of Paenibacillus filicis.</title>
        <authorList>
            <person name="Kim D.-U."/>
        </authorList>
    </citation>
    <scope>NUCLEOTIDE SEQUENCE [LARGE SCALE GENOMIC DNA]</scope>
    <source>
        <strain evidence="2 3">KACC14197</strain>
    </source>
</reference>
<dbReference type="PROSITE" id="PS51186">
    <property type="entry name" value="GNAT"/>
    <property type="match status" value="1"/>
</dbReference>
<dbReference type="Proteomes" id="UP001469365">
    <property type="component" value="Unassembled WGS sequence"/>
</dbReference>
<dbReference type="EMBL" id="JBBPCC010000002">
    <property type="protein sequence ID" value="MEK8127116.1"/>
    <property type="molecule type" value="Genomic_DNA"/>
</dbReference>
<dbReference type="RefSeq" id="WP_341414174.1">
    <property type="nucleotide sequence ID" value="NZ_JBBPCC010000002.1"/>
</dbReference>
<keyword evidence="3" id="KW-1185">Reference proteome</keyword>
<dbReference type="CDD" id="cd04301">
    <property type="entry name" value="NAT_SF"/>
    <property type="match status" value="1"/>
</dbReference>
<name>A0ABU9DE23_9BACL</name>
<dbReference type="SUPFAM" id="SSF55729">
    <property type="entry name" value="Acyl-CoA N-acyltransferases (Nat)"/>
    <property type="match status" value="1"/>
</dbReference>
<dbReference type="InterPro" id="IPR016181">
    <property type="entry name" value="Acyl_CoA_acyltransferase"/>
</dbReference>
<dbReference type="Gene3D" id="3.40.630.30">
    <property type="match status" value="1"/>
</dbReference>
<dbReference type="InterPro" id="IPR000182">
    <property type="entry name" value="GNAT_dom"/>
</dbReference>